<comment type="caution">
    <text evidence="2">The sequence shown here is derived from an EMBL/GenBank/DDBJ whole genome shotgun (WGS) entry which is preliminary data.</text>
</comment>
<gene>
    <name evidence="3" type="ORF">OTI717_LOCUS15991</name>
    <name evidence="2" type="ORF">RFH988_LOCUS28685</name>
</gene>
<feature type="region of interest" description="Disordered" evidence="1">
    <location>
        <begin position="206"/>
        <end position="254"/>
    </location>
</feature>
<feature type="compositionally biased region" description="Basic and acidic residues" evidence="1">
    <location>
        <begin position="118"/>
        <end position="138"/>
    </location>
</feature>
<evidence type="ECO:0000256" key="1">
    <source>
        <dbReference type="SAM" id="MobiDB-lite"/>
    </source>
</evidence>
<dbReference type="EMBL" id="CAJOAX010001949">
    <property type="protein sequence ID" value="CAF3758658.1"/>
    <property type="molecule type" value="Genomic_DNA"/>
</dbReference>
<feature type="region of interest" description="Disordered" evidence="1">
    <location>
        <begin position="624"/>
        <end position="643"/>
    </location>
</feature>
<feature type="compositionally biased region" description="Basic and acidic residues" evidence="1">
    <location>
        <begin position="241"/>
        <end position="254"/>
    </location>
</feature>
<evidence type="ECO:0000313" key="3">
    <source>
        <dbReference type="EMBL" id="CAF3758658.1"/>
    </source>
</evidence>
<dbReference type="OrthoDB" id="10039005at2759"/>
<dbReference type="Proteomes" id="UP000663882">
    <property type="component" value="Unassembled WGS sequence"/>
</dbReference>
<feature type="compositionally biased region" description="Polar residues" evidence="1">
    <location>
        <begin position="209"/>
        <end position="240"/>
    </location>
</feature>
<organism evidence="2 4">
    <name type="scientific">Rotaria sordida</name>
    <dbReference type="NCBI Taxonomy" id="392033"/>
    <lineage>
        <taxon>Eukaryota</taxon>
        <taxon>Metazoa</taxon>
        <taxon>Spiralia</taxon>
        <taxon>Gnathifera</taxon>
        <taxon>Rotifera</taxon>
        <taxon>Eurotatoria</taxon>
        <taxon>Bdelloidea</taxon>
        <taxon>Philodinida</taxon>
        <taxon>Philodinidae</taxon>
        <taxon>Rotaria</taxon>
    </lineage>
</organism>
<feature type="compositionally biased region" description="Polar residues" evidence="1">
    <location>
        <begin position="139"/>
        <end position="154"/>
    </location>
</feature>
<reference evidence="2" key="1">
    <citation type="submission" date="2021-02" db="EMBL/GenBank/DDBJ databases">
        <authorList>
            <person name="Nowell W R."/>
        </authorList>
    </citation>
    <scope>NUCLEOTIDE SEQUENCE</scope>
</reference>
<feature type="compositionally biased region" description="Basic residues" evidence="1">
    <location>
        <begin position="576"/>
        <end position="594"/>
    </location>
</feature>
<protein>
    <submittedName>
        <fullName evidence="2">Uncharacterized protein</fullName>
    </submittedName>
</protein>
<evidence type="ECO:0000313" key="4">
    <source>
        <dbReference type="Proteomes" id="UP000663882"/>
    </source>
</evidence>
<accession>A0A815CA51</accession>
<proteinExistence type="predicted"/>
<sequence>MEHHKALTSDLTAINSNNNNNSHYHHHHRQKKEITKQQPLRSLALSKRRQVKSVSIANPNIDQENISANIQRRQQRISMKHSLSWKKRWSTWFSSCSTERTAYVKCNPITVSIEKNVRTKSENDLSKRGSIDQDEKKNSSTTNSTLAINPVSNDNQEKISSKISSHQHRHHHQSNDKVNNSNSVIYSDTSNNRYSNTLLPSIRYEKGGQHQSQTSIVATPSTTNTSQHIHQKQQVRQLSRSADRLNSKSSRRELRYEEHNDYIPPPAPPPPPPLNSIQCHPTIDHYARTLNQSSYFYSTHRRSQIEVYQLSTEKNRLILPRPYSSNIPFTHNITLTNIPITYSYTVGDIPIMSQTSSDNNNDTYGKLSDCHSPLIPVENSSIKAPRRIETAYSQFPITTQQEPVYANTQSLYDNILFPESSLKSKILNRNEKYEQEKKSCASQTQLTWTMATFSSFVDLENQSVVIQQPDPATLYSIVQRPQTELPPSASSATIEHMKAISPNLQYIDDNNTPSHYRRSRTPTPSKTLIIEKRDGSFQTLLTVAPIQDIDSNKLIIPHDSTPSPLSTGSSSTTTDHHHHHHHHHHHRHRRHKSHSNTSRNNISTRDVGLQVNIQTVKKITFLSQPSDDSSITTSSSSPPTVISSRELKSVQTNTESLITKHDKSTSYERNIPLVTTSSQTLDSSINTEGQTKAAQTLTKSLRDQSIETNNRGLFVCDLSSFLKNGIE</sequence>
<evidence type="ECO:0000313" key="2">
    <source>
        <dbReference type="EMBL" id="CAF1280714.1"/>
    </source>
</evidence>
<feature type="compositionally biased region" description="Polar residues" evidence="1">
    <location>
        <begin position="176"/>
        <end position="193"/>
    </location>
</feature>
<feature type="region of interest" description="Disordered" evidence="1">
    <location>
        <begin position="505"/>
        <end position="525"/>
    </location>
</feature>
<dbReference type="EMBL" id="CAJNOO010002578">
    <property type="protein sequence ID" value="CAF1280714.1"/>
    <property type="molecule type" value="Genomic_DNA"/>
</dbReference>
<dbReference type="Proteomes" id="UP000663823">
    <property type="component" value="Unassembled WGS sequence"/>
</dbReference>
<dbReference type="AlphaFoldDB" id="A0A815CA51"/>
<feature type="region of interest" description="Disordered" evidence="1">
    <location>
        <begin position="1"/>
        <end position="56"/>
    </location>
</feature>
<feature type="region of interest" description="Disordered" evidence="1">
    <location>
        <begin position="118"/>
        <end position="193"/>
    </location>
</feature>
<feature type="compositionally biased region" description="Polar residues" evidence="1">
    <location>
        <begin position="505"/>
        <end position="514"/>
    </location>
</feature>
<feature type="region of interest" description="Disordered" evidence="1">
    <location>
        <begin position="554"/>
        <end position="608"/>
    </location>
</feature>
<name>A0A815CA51_9BILA</name>